<feature type="region of interest" description="Disordered" evidence="1">
    <location>
        <begin position="101"/>
        <end position="128"/>
    </location>
</feature>
<feature type="compositionally biased region" description="Low complexity" evidence="1">
    <location>
        <begin position="448"/>
        <end position="462"/>
    </location>
</feature>
<feature type="non-terminal residue" evidence="2">
    <location>
        <position position="481"/>
    </location>
</feature>
<reference evidence="2 3" key="1">
    <citation type="journal article" date="2018" name="MBio">
        <title>Comparative Genomics Reveals the Core Gene Toolbox for the Fungus-Insect Symbiosis.</title>
        <authorList>
            <person name="Wang Y."/>
            <person name="Stata M."/>
            <person name="Wang W."/>
            <person name="Stajich J.E."/>
            <person name="White M.M."/>
            <person name="Moncalvo J.M."/>
        </authorList>
    </citation>
    <scope>NUCLEOTIDE SEQUENCE [LARGE SCALE GENOMIC DNA]</scope>
    <source>
        <strain evidence="2 3">SWE-8-4</strain>
    </source>
</reference>
<protein>
    <submittedName>
        <fullName evidence="2">Uncharacterized protein</fullName>
    </submittedName>
</protein>
<accession>A0A2T9YJX2</accession>
<name>A0A2T9YJX2_9FUNG</name>
<feature type="compositionally biased region" description="Low complexity" evidence="1">
    <location>
        <begin position="103"/>
        <end position="117"/>
    </location>
</feature>
<feature type="region of interest" description="Disordered" evidence="1">
    <location>
        <begin position="220"/>
        <end position="242"/>
    </location>
</feature>
<gene>
    <name evidence="2" type="ORF">BB561_003726</name>
</gene>
<dbReference type="EMBL" id="MBFR01000155">
    <property type="protein sequence ID" value="PVU92619.1"/>
    <property type="molecule type" value="Genomic_DNA"/>
</dbReference>
<proteinExistence type="predicted"/>
<keyword evidence="3" id="KW-1185">Reference proteome</keyword>
<dbReference type="PANTHER" id="PTHR33066:SF2">
    <property type="entry name" value="FILAGGRIN-2-LIKE"/>
    <property type="match status" value="1"/>
</dbReference>
<comment type="caution">
    <text evidence="2">The sequence shown here is derived from an EMBL/GenBank/DDBJ whole genome shotgun (WGS) entry which is preliminary data.</text>
</comment>
<dbReference type="PANTHER" id="PTHR33066">
    <property type="entry name" value="INTEGRASE_SAM-LIKE_N DOMAIN-CONTAINING PROTEIN"/>
    <property type="match status" value="1"/>
</dbReference>
<dbReference type="AlphaFoldDB" id="A0A2T9YJX2"/>
<evidence type="ECO:0000313" key="2">
    <source>
        <dbReference type="EMBL" id="PVU92619.1"/>
    </source>
</evidence>
<evidence type="ECO:0000256" key="1">
    <source>
        <dbReference type="SAM" id="MobiDB-lite"/>
    </source>
</evidence>
<dbReference type="STRING" id="133385.A0A2T9YJX2"/>
<feature type="region of interest" description="Disordered" evidence="1">
    <location>
        <begin position="446"/>
        <end position="467"/>
    </location>
</feature>
<evidence type="ECO:0000313" key="3">
    <source>
        <dbReference type="Proteomes" id="UP000245383"/>
    </source>
</evidence>
<sequence>MGTKDPADQDQVRLLTELLALIQATRPIDYYVHRRIQENPGLNTAENSATIFASTMRALLADIAAIVAQALYVLLAKKPTVKRQQVRPFCRRQQYTIPTDTYSSNTVTAPSTSAATTEDGFNNRTSDRQANFCGRGCGQGRRQPMGLGHSTKRIHNSLQKPLLSNIGVVEIEKTAEGRIIESDDTNSEVGGTCCELKGLTASAMFTISAINITPESLQEKAETRSKQNFNRGSGISPKKKCNRRSSNKEAWLLQLPESKQICSRSELQNGNAVFNLPNDTTRGLHDVVRPQGCFSTHTGVREMQKIFTIPLEREGISIQSPPLWPVSKPIGIHQNSSSSSLIGQKTRHKNICIPGRSPDSGRIQRGVHLKHATSLFQALGTWIQYQHREIGNNAISINNAFGNGHQLTRNVTKSPIFQSQGPTQRSEQNIERRPDDIEMLSELHWEGSSNVNSSSSGTSNASTPIRVKKQLPNQIELLDIN</sequence>
<dbReference type="Proteomes" id="UP000245383">
    <property type="component" value="Unassembled WGS sequence"/>
</dbReference>
<organism evidence="2 3">
    <name type="scientific">Smittium simulii</name>
    <dbReference type="NCBI Taxonomy" id="133385"/>
    <lineage>
        <taxon>Eukaryota</taxon>
        <taxon>Fungi</taxon>
        <taxon>Fungi incertae sedis</taxon>
        <taxon>Zoopagomycota</taxon>
        <taxon>Kickxellomycotina</taxon>
        <taxon>Harpellomycetes</taxon>
        <taxon>Harpellales</taxon>
        <taxon>Legeriomycetaceae</taxon>
        <taxon>Smittium</taxon>
    </lineage>
</organism>